<dbReference type="Proteomes" id="UP000248349">
    <property type="component" value="Unassembled WGS sequence"/>
</dbReference>
<evidence type="ECO:0000313" key="9">
    <source>
        <dbReference type="Proteomes" id="UP000248349"/>
    </source>
</evidence>
<dbReference type="GO" id="GO:0005634">
    <property type="term" value="C:nucleus"/>
    <property type="evidence" value="ECO:0007669"/>
    <property type="project" value="UniProtKB-SubCell"/>
</dbReference>
<dbReference type="CDD" id="cd00067">
    <property type="entry name" value="GAL4"/>
    <property type="match status" value="1"/>
</dbReference>
<dbReference type="InterPro" id="IPR001138">
    <property type="entry name" value="Zn2Cys6_DnaBD"/>
</dbReference>
<dbReference type="Pfam" id="PF11951">
    <property type="entry name" value="Fungal_trans_2"/>
    <property type="match status" value="1"/>
</dbReference>
<dbReference type="PROSITE" id="PS00463">
    <property type="entry name" value="ZN2_CY6_FUNGAL_1"/>
    <property type="match status" value="1"/>
</dbReference>
<evidence type="ECO:0000256" key="6">
    <source>
        <dbReference type="SAM" id="MobiDB-lite"/>
    </source>
</evidence>
<dbReference type="EMBL" id="KZ821223">
    <property type="protein sequence ID" value="PYH47875.1"/>
    <property type="molecule type" value="Genomic_DNA"/>
</dbReference>
<gene>
    <name evidence="8" type="ORF">BP01DRAFT_409297</name>
</gene>
<evidence type="ECO:0000256" key="3">
    <source>
        <dbReference type="ARBA" id="ARBA00023125"/>
    </source>
</evidence>
<dbReference type="Pfam" id="PF00172">
    <property type="entry name" value="Zn_clus"/>
    <property type="match status" value="1"/>
</dbReference>
<evidence type="ECO:0000256" key="1">
    <source>
        <dbReference type="ARBA" id="ARBA00004123"/>
    </source>
</evidence>
<reference evidence="8 9" key="1">
    <citation type="submission" date="2016-12" db="EMBL/GenBank/DDBJ databases">
        <title>The genomes of Aspergillus section Nigri reveals drivers in fungal speciation.</title>
        <authorList>
            <consortium name="DOE Joint Genome Institute"/>
            <person name="Vesth T.C."/>
            <person name="Nybo J."/>
            <person name="Theobald S."/>
            <person name="Brandl J."/>
            <person name="Frisvad J.C."/>
            <person name="Nielsen K.F."/>
            <person name="Lyhne E.K."/>
            <person name="Kogle M.E."/>
            <person name="Kuo A."/>
            <person name="Riley R."/>
            <person name="Clum A."/>
            <person name="Nolan M."/>
            <person name="Lipzen A."/>
            <person name="Salamov A."/>
            <person name="Henrissat B."/>
            <person name="Wiebenga A."/>
            <person name="De Vries R.P."/>
            <person name="Grigoriev I.V."/>
            <person name="Mortensen U.H."/>
            <person name="Andersen M.R."/>
            <person name="Baker S.E."/>
        </authorList>
    </citation>
    <scope>NUCLEOTIDE SEQUENCE [LARGE SCALE GENOMIC DNA]</scope>
    <source>
        <strain evidence="8 9">JOP 1030-1</strain>
    </source>
</reference>
<dbReference type="OrthoDB" id="3477330at2759"/>
<dbReference type="GO" id="GO:0008270">
    <property type="term" value="F:zinc ion binding"/>
    <property type="evidence" value="ECO:0007669"/>
    <property type="project" value="InterPro"/>
</dbReference>
<keyword evidence="9" id="KW-1185">Reference proteome</keyword>
<evidence type="ECO:0000256" key="2">
    <source>
        <dbReference type="ARBA" id="ARBA00023015"/>
    </source>
</evidence>
<dbReference type="RefSeq" id="XP_025433857.1">
    <property type="nucleotide sequence ID" value="XM_025578847.1"/>
</dbReference>
<feature type="region of interest" description="Disordered" evidence="6">
    <location>
        <begin position="1"/>
        <end position="25"/>
    </location>
</feature>
<dbReference type="InterPro" id="IPR021858">
    <property type="entry name" value="Fun_TF"/>
</dbReference>
<dbReference type="PANTHER" id="PTHR37534">
    <property type="entry name" value="TRANSCRIPTIONAL ACTIVATOR PROTEIN UGA3"/>
    <property type="match status" value="1"/>
</dbReference>
<dbReference type="GO" id="GO:0000981">
    <property type="term" value="F:DNA-binding transcription factor activity, RNA polymerase II-specific"/>
    <property type="evidence" value="ECO:0007669"/>
    <property type="project" value="InterPro"/>
</dbReference>
<keyword evidence="2" id="KW-0805">Transcription regulation</keyword>
<dbReference type="STRING" id="1450539.A0A318ZMH3"/>
<evidence type="ECO:0000313" key="8">
    <source>
        <dbReference type="EMBL" id="PYH47875.1"/>
    </source>
</evidence>
<keyword evidence="3" id="KW-0238">DNA-binding</keyword>
<evidence type="ECO:0000256" key="4">
    <source>
        <dbReference type="ARBA" id="ARBA00023163"/>
    </source>
</evidence>
<keyword evidence="4" id="KW-0804">Transcription</keyword>
<comment type="subcellular location">
    <subcellularLocation>
        <location evidence="1">Nucleus</location>
    </subcellularLocation>
</comment>
<evidence type="ECO:0000259" key="7">
    <source>
        <dbReference type="PROSITE" id="PS50048"/>
    </source>
</evidence>
<sequence length="706" mass="77490">MVVDQTPAAPSPRSVKPAGSARSRSLDGCETCRRRHAKCDETRPSCRMCERAGLVCEQYGIRLVFDSGESHGSRCRRPLFTEDCRQQMSEQLVASLNPDNVNTVLSRLDGDCESREQASDHRSFSACLGPFGAFRIIHPEPEPGLVSTDNLAVNSAPPILDENPESGLDLALEDAFASDPLLDCLFGNLDVEGLGDFSTQNFFYAAMPVAEGEGFSSPSPSLASSLLLGPSTSSSLQLSSPFLSAPSLQSAPAVTNRAPPDAPFLLSVYKHEVVPLFSPIQSRKNPWETLFVSSAMETLARLTMGETVAATQMAIFSAILATGAFAQRGASATRSSANHWGGQAEALATEAQSHLQRALKDASSRVKKVKYKDILIALLCIHTVSACQGSAERVRRCLLDCENWVRWRGLPKPRKSRKVRLLHHCYVYLRIFHESTSVLPAGPPDRECDPASPAAVGGSLAASRAFRLRQWEGRLDQRMEELKEPHQGENDLHLEIPGRWESTMYPQVFGLPEPPLFLLSQVTRLANERDLAAAGSGSPLDFQQFHLRARSLERCIAAWRPPPPLGVSGDDAGADEDERENARRSVQLSTLLHPALLLFFYRRVYDIDPTILQAQARQVRDALADAAEVTAPVVWAAFLAACEALDPALQSWFARWFEAAAQRCGVGGVAHALTVVRLVWERQRQRTGNASWPQVLREEGISLYYI</sequence>
<name>A0A318ZMH3_9EURO</name>
<dbReference type="Gene3D" id="4.10.240.10">
    <property type="entry name" value="Zn(2)-C6 fungal-type DNA-binding domain"/>
    <property type="match status" value="1"/>
</dbReference>
<dbReference type="AlphaFoldDB" id="A0A318ZMH3"/>
<organism evidence="8 9">
    <name type="scientific">Aspergillus saccharolyticus JOP 1030-1</name>
    <dbReference type="NCBI Taxonomy" id="1450539"/>
    <lineage>
        <taxon>Eukaryota</taxon>
        <taxon>Fungi</taxon>
        <taxon>Dikarya</taxon>
        <taxon>Ascomycota</taxon>
        <taxon>Pezizomycotina</taxon>
        <taxon>Eurotiomycetes</taxon>
        <taxon>Eurotiomycetidae</taxon>
        <taxon>Eurotiales</taxon>
        <taxon>Aspergillaceae</taxon>
        <taxon>Aspergillus</taxon>
        <taxon>Aspergillus subgen. Circumdati</taxon>
    </lineage>
</organism>
<dbReference type="PANTHER" id="PTHR37534:SF46">
    <property type="entry name" value="ZN(II)2CYS6 TRANSCRIPTION FACTOR (EUROFUNG)"/>
    <property type="match status" value="1"/>
</dbReference>
<dbReference type="GO" id="GO:0003677">
    <property type="term" value="F:DNA binding"/>
    <property type="evidence" value="ECO:0007669"/>
    <property type="project" value="UniProtKB-KW"/>
</dbReference>
<protein>
    <recommendedName>
        <fullName evidence="7">Zn(2)-C6 fungal-type domain-containing protein</fullName>
    </recommendedName>
</protein>
<dbReference type="SUPFAM" id="SSF57701">
    <property type="entry name" value="Zn2/Cys6 DNA-binding domain"/>
    <property type="match status" value="1"/>
</dbReference>
<dbReference type="InterPro" id="IPR036864">
    <property type="entry name" value="Zn2-C6_fun-type_DNA-bd_sf"/>
</dbReference>
<dbReference type="PROSITE" id="PS50048">
    <property type="entry name" value="ZN2_CY6_FUNGAL_2"/>
    <property type="match status" value="1"/>
</dbReference>
<accession>A0A318ZMH3</accession>
<evidence type="ECO:0000256" key="5">
    <source>
        <dbReference type="ARBA" id="ARBA00023242"/>
    </source>
</evidence>
<feature type="domain" description="Zn(2)-C6 fungal-type" evidence="7">
    <location>
        <begin position="28"/>
        <end position="56"/>
    </location>
</feature>
<dbReference type="SMART" id="SM00066">
    <property type="entry name" value="GAL4"/>
    <property type="match status" value="1"/>
</dbReference>
<proteinExistence type="predicted"/>
<dbReference type="GeneID" id="37080076"/>
<dbReference type="GO" id="GO:0009893">
    <property type="term" value="P:positive regulation of metabolic process"/>
    <property type="evidence" value="ECO:0007669"/>
    <property type="project" value="UniProtKB-ARBA"/>
</dbReference>
<keyword evidence="5" id="KW-0539">Nucleus</keyword>